<proteinExistence type="predicted"/>
<accession>A0A1Y2IXF7</accession>
<keyword evidence="3" id="KW-1185">Reference proteome</keyword>
<organism evidence="2 3">
    <name type="scientific">Trametes coccinea (strain BRFM310)</name>
    <name type="common">Pycnoporus coccineus</name>
    <dbReference type="NCBI Taxonomy" id="1353009"/>
    <lineage>
        <taxon>Eukaryota</taxon>
        <taxon>Fungi</taxon>
        <taxon>Dikarya</taxon>
        <taxon>Basidiomycota</taxon>
        <taxon>Agaricomycotina</taxon>
        <taxon>Agaricomycetes</taxon>
        <taxon>Polyporales</taxon>
        <taxon>Polyporaceae</taxon>
        <taxon>Trametes</taxon>
    </lineage>
</organism>
<dbReference type="Proteomes" id="UP000193067">
    <property type="component" value="Unassembled WGS sequence"/>
</dbReference>
<dbReference type="AlphaFoldDB" id="A0A1Y2IXF7"/>
<evidence type="ECO:0000313" key="2">
    <source>
        <dbReference type="EMBL" id="OSD05333.1"/>
    </source>
</evidence>
<protein>
    <submittedName>
        <fullName evidence="2">Uncharacterized protein</fullName>
    </submittedName>
</protein>
<feature type="compositionally biased region" description="Polar residues" evidence="1">
    <location>
        <begin position="157"/>
        <end position="168"/>
    </location>
</feature>
<feature type="region of interest" description="Disordered" evidence="1">
    <location>
        <begin position="147"/>
        <end position="193"/>
    </location>
</feature>
<sequence>MLTTRGPAPRPTVITHRLLLLPMLFPFTPRFSPHELGALPARPLAAVVVVVVVRRTLADAGRTILAVQSQHSVLVPIPPACALPTLGPGMSDRCGPAQGPCCRTKKKETYARFCMRACLLCVSCHGVATADATASCGSLRFLAIPRPPKRSAHARPPSTSCPASTRRGSPSWRVGSGHHRVGARPRAEQRICS</sequence>
<evidence type="ECO:0000313" key="3">
    <source>
        <dbReference type="Proteomes" id="UP000193067"/>
    </source>
</evidence>
<evidence type="ECO:0000256" key="1">
    <source>
        <dbReference type="SAM" id="MobiDB-lite"/>
    </source>
</evidence>
<name>A0A1Y2IXF7_TRAC3</name>
<gene>
    <name evidence="2" type="ORF">PYCCODRAFT_1225525</name>
</gene>
<reference evidence="2 3" key="1">
    <citation type="journal article" date="2015" name="Biotechnol. Biofuels">
        <title>Enhanced degradation of softwood versus hardwood by the white-rot fungus Pycnoporus coccineus.</title>
        <authorList>
            <person name="Couturier M."/>
            <person name="Navarro D."/>
            <person name="Chevret D."/>
            <person name="Henrissat B."/>
            <person name="Piumi F."/>
            <person name="Ruiz-Duenas F.J."/>
            <person name="Martinez A.T."/>
            <person name="Grigoriev I.V."/>
            <person name="Riley R."/>
            <person name="Lipzen A."/>
            <person name="Berrin J.G."/>
            <person name="Master E.R."/>
            <person name="Rosso M.N."/>
        </authorList>
    </citation>
    <scope>NUCLEOTIDE SEQUENCE [LARGE SCALE GENOMIC DNA]</scope>
    <source>
        <strain evidence="2 3">BRFM310</strain>
    </source>
</reference>
<dbReference type="EMBL" id="KZ084093">
    <property type="protein sequence ID" value="OSD05333.1"/>
    <property type="molecule type" value="Genomic_DNA"/>
</dbReference>